<proteinExistence type="predicted"/>
<name>A0A6C0Y718_9GAMM</name>
<keyword evidence="1" id="KW-0812">Transmembrane</keyword>
<sequence length="174" mass="19428">MTSELSQAASIELPKNKLNLEQTHEKILVHQNSIFLGRKIIIVCLALMIISVTLTLCAVVEKRNKTKKKQSLENQPVYVEHAINLAATGNEDALIWLGMSGNASKTEFQKIKALAYNTDNPQVIEALLKTDETLKKENPEFKGLDHSEIKALKTKGMELGSVKLIEEKYIEVAK</sequence>
<keyword evidence="2" id="KW-0614">Plasmid</keyword>
<dbReference type="EMBL" id="CP044456">
    <property type="protein sequence ID" value="QIC71893.1"/>
    <property type="molecule type" value="Genomic_DNA"/>
</dbReference>
<organism evidence="2 3">
    <name type="scientific">Acinetobacter indicus</name>
    <dbReference type="NCBI Taxonomy" id="756892"/>
    <lineage>
        <taxon>Bacteria</taxon>
        <taxon>Pseudomonadati</taxon>
        <taxon>Pseudomonadota</taxon>
        <taxon>Gammaproteobacteria</taxon>
        <taxon>Moraxellales</taxon>
        <taxon>Moraxellaceae</taxon>
        <taxon>Acinetobacter</taxon>
    </lineage>
</organism>
<accession>A0A6C0Y718</accession>
<keyword evidence="1" id="KW-1133">Transmembrane helix</keyword>
<geneLocation type="plasmid" evidence="3">
    <name>pb18-1</name>
</geneLocation>
<evidence type="ECO:0000313" key="2">
    <source>
        <dbReference type="EMBL" id="QIC71893.1"/>
    </source>
</evidence>
<gene>
    <name evidence="2" type="ORF">FSC09_16005</name>
</gene>
<evidence type="ECO:0000256" key="1">
    <source>
        <dbReference type="SAM" id="Phobius"/>
    </source>
</evidence>
<reference evidence="2 3" key="1">
    <citation type="submission" date="2019-09" db="EMBL/GenBank/DDBJ databases">
        <title>Non-baumannii Acinetobacter spp. carrying blaNDM-1 isolated in China.</title>
        <authorList>
            <person name="Cui C."/>
            <person name="Chen C."/>
            <person name="Sun J."/>
            <person name="Liu Y."/>
        </authorList>
    </citation>
    <scope>NUCLEOTIDE SEQUENCE [LARGE SCALE GENOMIC DNA]</scope>
    <source>
        <strain evidence="2 3">B18</strain>
        <plasmid evidence="3">pb18-1</plasmid>
    </source>
</reference>
<dbReference type="AlphaFoldDB" id="A0A6C0Y718"/>
<dbReference type="RefSeq" id="WP_163146552.1">
    <property type="nucleotide sequence ID" value="NZ_CP044456.1"/>
</dbReference>
<feature type="transmembrane region" description="Helical" evidence="1">
    <location>
        <begin position="40"/>
        <end position="60"/>
    </location>
</feature>
<keyword evidence="1" id="KW-0472">Membrane</keyword>
<dbReference type="Proteomes" id="UP000503440">
    <property type="component" value="Plasmid pB18-1"/>
</dbReference>
<evidence type="ECO:0000313" key="3">
    <source>
        <dbReference type="Proteomes" id="UP000503440"/>
    </source>
</evidence>
<protein>
    <submittedName>
        <fullName evidence="2">Uncharacterized protein</fullName>
    </submittedName>
</protein>